<name>E5XT27_SEGRC</name>
<dbReference type="InterPro" id="IPR001387">
    <property type="entry name" value="Cro/C1-type_HTH"/>
</dbReference>
<dbReference type="PROSITE" id="PS50943">
    <property type="entry name" value="HTH_CROC1"/>
    <property type="match status" value="1"/>
</dbReference>
<organism evidence="2 3">
    <name type="scientific">Segniliparus rugosus (strain ATCC BAA-974 / DSM 45345 / CCUG 50838 / CIP 108380 / JCM 13579 / CDC 945)</name>
    <dbReference type="NCBI Taxonomy" id="679197"/>
    <lineage>
        <taxon>Bacteria</taxon>
        <taxon>Bacillati</taxon>
        <taxon>Actinomycetota</taxon>
        <taxon>Actinomycetes</taxon>
        <taxon>Mycobacteriales</taxon>
        <taxon>Segniliparaceae</taxon>
        <taxon>Segniliparus</taxon>
    </lineage>
</organism>
<dbReference type="CDD" id="cd00093">
    <property type="entry name" value="HTH_XRE"/>
    <property type="match status" value="1"/>
</dbReference>
<dbReference type="HOGENOM" id="CLU_1427091_0_0_11"/>
<reference evidence="2 3" key="1">
    <citation type="journal article" date="2011" name="Stand. Genomic Sci.">
        <title>High quality draft genome sequence of Segniliparus rugosus CDC 945(T)= (ATCC BAA-974(T)).</title>
        <authorList>
            <person name="Earl A.M."/>
            <person name="Desjardins C.A."/>
            <person name="Fitzgerald M.G."/>
            <person name="Arachchi H.M."/>
            <person name="Zeng Q."/>
            <person name="Mehta T."/>
            <person name="Griggs A."/>
            <person name="Birren B.W."/>
            <person name="Toney N.C."/>
            <person name="Carr J."/>
            <person name="Posey J."/>
            <person name="Butler W.R."/>
        </authorList>
    </citation>
    <scope>NUCLEOTIDE SEQUENCE [LARGE SCALE GENOMIC DNA]</scope>
    <source>
        <strain evidence="3">ATCC BAA-974 / DSM 45345 / CCUG 50838 / CIP 108380 / JCM 13579 / CDC 945</strain>
    </source>
</reference>
<dbReference type="GO" id="GO:0003677">
    <property type="term" value="F:DNA binding"/>
    <property type="evidence" value="ECO:0007669"/>
    <property type="project" value="InterPro"/>
</dbReference>
<dbReference type="InterPro" id="IPR010982">
    <property type="entry name" value="Lambda_DNA-bd_dom_sf"/>
</dbReference>
<dbReference type="EMBL" id="ACZI02000002">
    <property type="protein sequence ID" value="EFV12498.1"/>
    <property type="molecule type" value="Genomic_DNA"/>
</dbReference>
<gene>
    <name evidence="2" type="ORF">HMPREF9336_02649</name>
</gene>
<dbReference type="AlphaFoldDB" id="E5XT27"/>
<keyword evidence="3" id="KW-1185">Reference proteome</keyword>
<proteinExistence type="predicted"/>
<dbReference type="RefSeq" id="WP_007471152.1">
    <property type="nucleotide sequence ID" value="NZ_KI391953.1"/>
</dbReference>
<protein>
    <recommendedName>
        <fullName evidence="1">HTH cro/C1-type domain-containing protein</fullName>
    </recommendedName>
</protein>
<accession>E5XT27</accession>
<evidence type="ECO:0000259" key="1">
    <source>
        <dbReference type="PROSITE" id="PS50943"/>
    </source>
</evidence>
<evidence type="ECO:0000313" key="2">
    <source>
        <dbReference type="EMBL" id="EFV12498.1"/>
    </source>
</evidence>
<sequence>MTTDDFDRNFALQVAQLRENMDLSQEALARQLREVGLPFHQATVQRIEAGARPVKLGEAFAIAQALGSTVEAMSSSPKTSAEAHIRAALGNVRRVSQLLVLTSRGAWEEWQKAAQALSEAWHIGNVVLIDEFIQSSVRDAGYSDQLYADFMHMFSAQQAFGQGFAAMERFARHQVEQQEPARQADDENKQ</sequence>
<dbReference type="SUPFAM" id="SSF47413">
    <property type="entry name" value="lambda repressor-like DNA-binding domains"/>
    <property type="match status" value="1"/>
</dbReference>
<dbReference type="STRING" id="679197.HMPREF9336_02649"/>
<comment type="caution">
    <text evidence="2">The sequence shown here is derived from an EMBL/GenBank/DDBJ whole genome shotgun (WGS) entry which is preliminary data.</text>
</comment>
<dbReference type="SMART" id="SM00530">
    <property type="entry name" value="HTH_XRE"/>
    <property type="match status" value="1"/>
</dbReference>
<dbReference type="Pfam" id="PF13560">
    <property type="entry name" value="HTH_31"/>
    <property type="match status" value="1"/>
</dbReference>
<dbReference type="Proteomes" id="UP000004816">
    <property type="component" value="Unassembled WGS sequence"/>
</dbReference>
<evidence type="ECO:0000313" key="3">
    <source>
        <dbReference type="Proteomes" id="UP000004816"/>
    </source>
</evidence>
<dbReference type="Gene3D" id="1.10.260.40">
    <property type="entry name" value="lambda repressor-like DNA-binding domains"/>
    <property type="match status" value="1"/>
</dbReference>
<dbReference type="eggNOG" id="ENOG502ZP1W">
    <property type="taxonomic scope" value="Bacteria"/>
</dbReference>
<feature type="domain" description="HTH cro/C1-type" evidence="1">
    <location>
        <begin position="14"/>
        <end position="73"/>
    </location>
</feature>